<accession>A0ABX8XWH3</accession>
<proteinExistence type="predicted"/>
<name>A0ABX8XWH3_9ACTN</name>
<keyword evidence="2" id="KW-0186">Copper</keyword>
<dbReference type="Gene3D" id="3.30.1880.10">
    <property type="entry name" value="protein ne1242 domain like"/>
    <property type="match status" value="1"/>
</dbReference>
<dbReference type="InterPro" id="IPR010928">
    <property type="entry name" value="MelC1"/>
</dbReference>
<dbReference type="Pfam" id="PF06236">
    <property type="entry name" value="MelC1"/>
    <property type="match status" value="1"/>
</dbReference>
<keyword evidence="5" id="KW-1185">Reference proteome</keyword>
<dbReference type="InterPro" id="IPR023199">
    <property type="entry name" value="GriE/MELC1_sf"/>
</dbReference>
<sequence>MTVPSFAVDPTGPTGRRRVLRGVFASATGVALAPYLVASEAAGPERAWFHETYRGRRIVGIADDAGPRGENELSGVWHVTVDGRPLHLMRRVDGSWMTMVDHYQSYPSPLAAARAAVDELGPNVRLGASGGTGSRRDDSEAPDSGEGTERGHRHGVRA</sequence>
<gene>
    <name evidence="4" type="ORF">K1J60_28640</name>
</gene>
<keyword evidence="1" id="KW-0732">Signal</keyword>
<protein>
    <submittedName>
        <fullName evidence="4">Tyrosinase cofactor</fullName>
    </submittedName>
</protein>
<organism evidence="4 5">
    <name type="scientific">Streptomyces akebiae</name>
    <dbReference type="NCBI Taxonomy" id="2865673"/>
    <lineage>
        <taxon>Bacteria</taxon>
        <taxon>Bacillati</taxon>
        <taxon>Actinomycetota</taxon>
        <taxon>Actinomycetes</taxon>
        <taxon>Kitasatosporales</taxon>
        <taxon>Streptomycetaceae</taxon>
        <taxon>Streptomyces</taxon>
    </lineage>
</organism>
<evidence type="ECO:0000313" key="4">
    <source>
        <dbReference type="EMBL" id="QYX79965.1"/>
    </source>
</evidence>
<reference evidence="4 5" key="1">
    <citation type="submission" date="2021-08" db="EMBL/GenBank/DDBJ databases">
        <authorList>
            <person name="Ping M."/>
        </authorList>
    </citation>
    <scope>NUCLEOTIDE SEQUENCE [LARGE SCALE GENOMIC DNA]</scope>
    <source>
        <strain evidence="4 5">MG28</strain>
    </source>
</reference>
<evidence type="ECO:0000256" key="1">
    <source>
        <dbReference type="ARBA" id="ARBA00022729"/>
    </source>
</evidence>
<dbReference type="RefSeq" id="WP_220648715.1">
    <property type="nucleotide sequence ID" value="NZ_CP080647.1"/>
</dbReference>
<evidence type="ECO:0000256" key="2">
    <source>
        <dbReference type="ARBA" id="ARBA00023008"/>
    </source>
</evidence>
<evidence type="ECO:0000313" key="5">
    <source>
        <dbReference type="Proteomes" id="UP000827138"/>
    </source>
</evidence>
<dbReference type="EMBL" id="CP080647">
    <property type="protein sequence ID" value="QYX79965.1"/>
    <property type="molecule type" value="Genomic_DNA"/>
</dbReference>
<feature type="region of interest" description="Disordered" evidence="3">
    <location>
        <begin position="123"/>
        <end position="158"/>
    </location>
</feature>
<dbReference type="Proteomes" id="UP000827138">
    <property type="component" value="Chromosome"/>
</dbReference>
<evidence type="ECO:0000256" key="3">
    <source>
        <dbReference type="SAM" id="MobiDB-lite"/>
    </source>
</evidence>